<dbReference type="Pfam" id="PF04002">
    <property type="entry name" value="RadC"/>
    <property type="match status" value="1"/>
</dbReference>
<dbReference type="Proteomes" id="UP001056291">
    <property type="component" value="Chromosome"/>
</dbReference>
<name>A0ABY4VXY2_9PROT</name>
<dbReference type="InterPro" id="IPR025657">
    <property type="entry name" value="RadC_JAB"/>
</dbReference>
<dbReference type="InterPro" id="IPR010994">
    <property type="entry name" value="RuvA_2-like"/>
</dbReference>
<keyword evidence="4" id="KW-0862">Zinc</keyword>
<evidence type="ECO:0000256" key="6">
    <source>
        <dbReference type="RuleBase" id="RU003797"/>
    </source>
</evidence>
<dbReference type="PANTHER" id="PTHR30471:SF3">
    <property type="entry name" value="UPF0758 PROTEIN YEES-RELATED"/>
    <property type="match status" value="1"/>
</dbReference>
<dbReference type="RefSeq" id="WP_251932227.1">
    <property type="nucleotide sequence ID" value="NZ_CP098747.1"/>
</dbReference>
<keyword evidence="3" id="KW-0378">Hydrolase</keyword>
<dbReference type="PROSITE" id="PS50249">
    <property type="entry name" value="MPN"/>
    <property type="match status" value="1"/>
</dbReference>
<feature type="domain" description="MPN" evidence="7">
    <location>
        <begin position="152"/>
        <end position="274"/>
    </location>
</feature>
<keyword evidence="2" id="KW-0479">Metal-binding</keyword>
<dbReference type="CDD" id="cd08071">
    <property type="entry name" value="MPN_DUF2466"/>
    <property type="match status" value="1"/>
</dbReference>
<dbReference type="PANTHER" id="PTHR30471">
    <property type="entry name" value="DNA REPAIR PROTEIN RADC"/>
    <property type="match status" value="1"/>
</dbReference>
<dbReference type="NCBIfam" id="TIGR00608">
    <property type="entry name" value="radc"/>
    <property type="match status" value="1"/>
</dbReference>
<evidence type="ECO:0000256" key="4">
    <source>
        <dbReference type="ARBA" id="ARBA00022833"/>
    </source>
</evidence>
<keyword evidence="5" id="KW-0482">Metalloprotease</keyword>
<accession>A0ABY4VXY2</accession>
<gene>
    <name evidence="8" type="primary">radC</name>
    <name evidence="8" type="ORF">NBZ79_09920</name>
</gene>
<evidence type="ECO:0000256" key="5">
    <source>
        <dbReference type="ARBA" id="ARBA00023049"/>
    </source>
</evidence>
<dbReference type="SUPFAM" id="SSF47781">
    <property type="entry name" value="RuvA domain 2-like"/>
    <property type="match status" value="1"/>
</dbReference>
<dbReference type="PROSITE" id="PS01302">
    <property type="entry name" value="UPF0758"/>
    <property type="match status" value="1"/>
</dbReference>
<dbReference type="InterPro" id="IPR020891">
    <property type="entry name" value="UPF0758_CS"/>
</dbReference>
<sequence>MRFLQNHRVALIVHPMPSKRKSTEEKFRLKELEPTHYVFGLEENNSAALKNSSDKIGHRERMRTRILTSGANSLADYEILEMLLYAAIPRRDTKPLAKLLISEFGNLANVLSAEPQVLRKIDKVGDAVIATLKVAETLGQKLLRSKVEKKNVLSSWQALQDYCQAVMGDKKIEHFRILFLNNKNHLISDEVQQSGTVNHTAVYPREVVKRALELCATSLILVHNHPSGDTTPSKADIEMTKEILVAAKALNIKIHDHLIVSSEEQTSMKSLGLF</sequence>
<organism evidence="8 9">
    <name type="scientific">Sneathiella marina</name>
    <dbReference type="NCBI Taxonomy" id="2950108"/>
    <lineage>
        <taxon>Bacteria</taxon>
        <taxon>Pseudomonadati</taxon>
        <taxon>Pseudomonadota</taxon>
        <taxon>Alphaproteobacteria</taxon>
        <taxon>Sneathiellales</taxon>
        <taxon>Sneathiellaceae</taxon>
        <taxon>Sneathiella</taxon>
    </lineage>
</organism>
<comment type="similarity">
    <text evidence="6">Belongs to the UPF0758 family.</text>
</comment>
<keyword evidence="1" id="KW-0645">Protease</keyword>
<dbReference type="Gene3D" id="3.40.140.10">
    <property type="entry name" value="Cytidine Deaminase, domain 2"/>
    <property type="match status" value="1"/>
</dbReference>
<dbReference type="InterPro" id="IPR037518">
    <property type="entry name" value="MPN"/>
</dbReference>
<dbReference type="InterPro" id="IPR001405">
    <property type="entry name" value="UPF0758"/>
</dbReference>
<evidence type="ECO:0000256" key="1">
    <source>
        <dbReference type="ARBA" id="ARBA00022670"/>
    </source>
</evidence>
<evidence type="ECO:0000256" key="3">
    <source>
        <dbReference type="ARBA" id="ARBA00022801"/>
    </source>
</evidence>
<protein>
    <submittedName>
        <fullName evidence="8">DNA repair protein RadC</fullName>
    </submittedName>
</protein>
<evidence type="ECO:0000256" key="2">
    <source>
        <dbReference type="ARBA" id="ARBA00022723"/>
    </source>
</evidence>
<dbReference type="EMBL" id="CP098747">
    <property type="protein sequence ID" value="USG59506.1"/>
    <property type="molecule type" value="Genomic_DNA"/>
</dbReference>
<reference evidence="8" key="1">
    <citation type="submission" date="2022-06" db="EMBL/GenBank/DDBJ databases">
        <title>Sneathiella actinostolidae sp. nov., isolated from a sea anemonein the Western Pacific Ocean.</title>
        <authorList>
            <person name="Wei M.J."/>
        </authorList>
    </citation>
    <scope>NUCLEOTIDE SEQUENCE</scope>
    <source>
        <strain evidence="8">PHK-P5</strain>
    </source>
</reference>
<evidence type="ECO:0000259" key="7">
    <source>
        <dbReference type="PROSITE" id="PS50249"/>
    </source>
</evidence>
<evidence type="ECO:0000313" key="8">
    <source>
        <dbReference type="EMBL" id="USG59506.1"/>
    </source>
</evidence>
<evidence type="ECO:0000313" key="9">
    <source>
        <dbReference type="Proteomes" id="UP001056291"/>
    </source>
</evidence>
<proteinExistence type="inferred from homology"/>
<keyword evidence="9" id="KW-1185">Reference proteome</keyword>
<dbReference type="NCBIfam" id="NF000642">
    <property type="entry name" value="PRK00024.1"/>
    <property type="match status" value="1"/>
</dbReference>